<reference evidence="12" key="2">
    <citation type="submission" date="2007-04" db="EMBL/GenBank/DDBJ databases">
        <title>The genome of the human body louse.</title>
        <authorList>
            <consortium name="The Human Body Louse Genome Consortium"/>
            <person name="Kirkness E."/>
            <person name="Walenz B."/>
            <person name="Hass B."/>
            <person name="Bruggner R."/>
            <person name="Strausberg R."/>
        </authorList>
    </citation>
    <scope>NUCLEOTIDE SEQUENCE</scope>
    <source>
        <strain evidence="12">USDA</strain>
    </source>
</reference>
<dbReference type="eggNOG" id="KOG2526">
    <property type="taxonomic scope" value="Eukaryota"/>
</dbReference>
<reference evidence="13" key="3">
    <citation type="submission" date="2020-05" db="UniProtKB">
        <authorList>
            <consortium name="EnsemblMetazoa"/>
        </authorList>
    </citation>
    <scope>IDENTIFICATION</scope>
    <source>
        <strain evidence="13">USDA</strain>
    </source>
</reference>
<dbReference type="HOGENOM" id="CLU_034102_0_0_1"/>
<dbReference type="GO" id="GO:0009966">
    <property type="term" value="P:regulation of signal transduction"/>
    <property type="evidence" value="ECO:0007669"/>
    <property type="project" value="InterPro"/>
</dbReference>
<keyword evidence="5" id="KW-0256">Endoplasmic reticulum</keyword>
<dbReference type="OrthoDB" id="5913609at2759"/>
<evidence type="ECO:0000256" key="3">
    <source>
        <dbReference type="ARBA" id="ARBA00022692"/>
    </source>
</evidence>
<dbReference type="KEGG" id="phu:Phum_PHUM592000"/>
<feature type="transmembrane region" description="Helical" evidence="10">
    <location>
        <begin position="17"/>
        <end position="40"/>
    </location>
</feature>
<organism>
    <name type="scientific">Pediculus humanus subsp. corporis</name>
    <name type="common">Body louse</name>
    <dbReference type="NCBI Taxonomy" id="121224"/>
    <lineage>
        <taxon>Eukaryota</taxon>
        <taxon>Metazoa</taxon>
        <taxon>Ecdysozoa</taxon>
        <taxon>Arthropoda</taxon>
        <taxon>Hexapoda</taxon>
        <taxon>Insecta</taxon>
        <taxon>Pterygota</taxon>
        <taxon>Neoptera</taxon>
        <taxon>Paraneoptera</taxon>
        <taxon>Psocodea</taxon>
        <taxon>Troctomorpha</taxon>
        <taxon>Phthiraptera</taxon>
        <taxon>Anoplura</taxon>
        <taxon>Pediculidae</taxon>
        <taxon>Pediculus</taxon>
    </lineage>
</organism>
<keyword evidence="4" id="KW-0732">Signal</keyword>
<dbReference type="VEuPathDB" id="VectorBase:PHUM592000"/>
<dbReference type="EMBL" id="AAZO01007216">
    <property type="status" value="NOT_ANNOTATED_CDS"/>
    <property type="molecule type" value="Genomic_DNA"/>
</dbReference>
<keyword evidence="3 10" id="KW-0812">Transmembrane</keyword>
<proteinExistence type="inferred from homology"/>
<evidence type="ECO:0000256" key="2">
    <source>
        <dbReference type="ARBA" id="ARBA00007717"/>
    </source>
</evidence>
<evidence type="ECO:0000313" key="12">
    <source>
        <dbReference type="EMBL" id="EEB19824.1"/>
    </source>
</evidence>
<keyword evidence="6 10" id="KW-1133">Transmembrane helix</keyword>
<dbReference type="EMBL" id="AAZO01007215">
    <property type="status" value="NOT_ANNOTATED_CDS"/>
    <property type="molecule type" value="Genomic_DNA"/>
</dbReference>
<comment type="similarity">
    <text evidence="2">Belongs to the nicastrin family.</text>
</comment>
<keyword evidence="7 10" id="KW-0472">Membrane</keyword>
<evidence type="ECO:0000256" key="4">
    <source>
        <dbReference type="ARBA" id="ARBA00022729"/>
    </source>
</evidence>
<dbReference type="AlphaFoldDB" id="E0W2G8"/>
<dbReference type="InParanoid" id="E0W2G8"/>
<keyword evidence="14" id="KW-1185">Reference proteome</keyword>
<dbReference type="RefSeq" id="XP_002432562.1">
    <property type="nucleotide sequence ID" value="XM_002432517.1"/>
</dbReference>
<gene>
    <name evidence="13" type="primary">8232798</name>
    <name evidence="12" type="ORF">Phum_PHUM592000</name>
</gene>
<evidence type="ECO:0000256" key="1">
    <source>
        <dbReference type="ARBA" id="ARBA00004389"/>
    </source>
</evidence>
<dbReference type="CDD" id="cd03882">
    <property type="entry name" value="M28_nicalin_like"/>
    <property type="match status" value="1"/>
</dbReference>
<dbReference type="Pfam" id="PF04389">
    <property type="entry name" value="Peptidase_M28"/>
    <property type="match status" value="1"/>
</dbReference>
<reference evidence="12" key="1">
    <citation type="submission" date="2007-04" db="EMBL/GenBank/DDBJ databases">
        <title>Annotation of Pediculus humanus corporis strain USDA.</title>
        <authorList>
            <person name="Kirkness E."/>
            <person name="Hannick L."/>
            <person name="Hass B."/>
            <person name="Bruggner R."/>
            <person name="Lawson D."/>
            <person name="Bidwell S."/>
            <person name="Joardar V."/>
            <person name="Caler E."/>
            <person name="Walenz B."/>
            <person name="Inman J."/>
            <person name="Schobel S."/>
            <person name="Galinsky K."/>
            <person name="Amedeo P."/>
            <person name="Strausberg R."/>
        </authorList>
    </citation>
    <scope>NUCLEOTIDE SEQUENCE</scope>
    <source>
        <strain evidence="12">USDA</strain>
    </source>
</reference>
<evidence type="ECO:0000256" key="8">
    <source>
        <dbReference type="ARBA" id="ARBA00023180"/>
    </source>
</evidence>
<dbReference type="OMA" id="GGCITAY"/>
<dbReference type="CTD" id="8232798"/>
<comment type="subcellular location">
    <subcellularLocation>
        <location evidence="1">Endoplasmic reticulum membrane</location>
        <topology evidence="1">Single-pass membrane protein</topology>
    </subcellularLocation>
</comment>
<dbReference type="Proteomes" id="UP000009046">
    <property type="component" value="Unassembled WGS sequence"/>
</dbReference>
<dbReference type="InterPro" id="IPR016574">
    <property type="entry name" value="Nicalin"/>
</dbReference>
<evidence type="ECO:0000259" key="11">
    <source>
        <dbReference type="Pfam" id="PF04389"/>
    </source>
</evidence>
<evidence type="ECO:0000256" key="5">
    <source>
        <dbReference type="ARBA" id="ARBA00022824"/>
    </source>
</evidence>
<dbReference type="SUPFAM" id="SSF53187">
    <property type="entry name" value="Zn-dependent exopeptidases"/>
    <property type="match status" value="1"/>
</dbReference>
<dbReference type="EnsemblMetazoa" id="PHUM592000-RA">
    <property type="protein sequence ID" value="PHUM592000-PA"/>
    <property type="gene ID" value="PHUM592000"/>
</dbReference>
<dbReference type="STRING" id="121224.E0W2G8"/>
<accession>E0W2G8</accession>
<dbReference type="GO" id="GO:0005789">
    <property type="term" value="C:endoplasmic reticulum membrane"/>
    <property type="evidence" value="ECO:0007669"/>
    <property type="project" value="UniProtKB-SubCell"/>
</dbReference>
<evidence type="ECO:0000313" key="13">
    <source>
        <dbReference type="EnsemblMetazoa" id="PHUM592000-PA"/>
    </source>
</evidence>
<evidence type="ECO:0000256" key="9">
    <source>
        <dbReference type="ARBA" id="ARBA00034873"/>
    </source>
</evidence>
<evidence type="ECO:0000256" key="10">
    <source>
        <dbReference type="SAM" id="Phobius"/>
    </source>
</evidence>
<name>E0W2G8_PEDHC</name>
<feature type="domain" description="Peptidase M28" evidence="11">
    <location>
        <begin position="199"/>
        <end position="369"/>
    </location>
</feature>
<evidence type="ECO:0000256" key="7">
    <source>
        <dbReference type="ARBA" id="ARBA00023136"/>
    </source>
</evidence>
<keyword evidence="8" id="KW-0325">Glycoprotein</keyword>
<evidence type="ECO:0000256" key="6">
    <source>
        <dbReference type="ARBA" id="ARBA00022989"/>
    </source>
</evidence>
<evidence type="ECO:0000313" key="14">
    <source>
        <dbReference type="Proteomes" id="UP000009046"/>
    </source>
</evidence>
<dbReference type="InterPro" id="IPR007484">
    <property type="entry name" value="Peptidase_M28"/>
</dbReference>
<dbReference type="GeneID" id="8232798"/>
<dbReference type="FunCoup" id="E0W2G8">
    <property type="interactions" value="1973"/>
</dbReference>
<dbReference type="PANTHER" id="PTHR31826">
    <property type="entry name" value="NICALIN"/>
    <property type="match status" value="1"/>
</dbReference>
<dbReference type="Gene3D" id="3.40.630.10">
    <property type="entry name" value="Zn peptidases"/>
    <property type="match status" value="1"/>
</dbReference>
<protein>
    <recommendedName>
        <fullName evidence="9">BOS complex subunit NCLN</fullName>
    </recommendedName>
</protein>
<dbReference type="EMBL" id="DS235878">
    <property type="protein sequence ID" value="EEB19824.1"/>
    <property type="molecule type" value="Genomic_DNA"/>
</dbReference>
<sequence length="390" mass="43572">MWLEDVSEFSDFFKGYFLYYLLIILPLFIIISPVSPVGAAHEFPVYRMQQYDLHGLPHGCRSSSVNLEARSLTGWSTNRHCVLTRLQDITSYHMREIRSKAGALFIVLPEDMSLPSADVQQQLVEIEDELLSQELFIPTYFAFWTPELQNILDDVSFSKAVEKAVSGAEAFFNSISANGYQIVINTNQAAIKNDVHISNIQGKLSGQGIEENLPTIALVAHYDSFGVAPELSFGADSNGSGVAALLELARIFSALYSNPKTHASYNILFLLSGAGKFNFLGSKKWLEDQIDGLESSLIQDAAFVLCLDSLSTNSTIHLHVSKPPKENSSRGIFHQHLINVAGENNVQMVHKKINLADDLLAWEHERYGIRRLPAITLSTFKFKRDFGKIR</sequence>